<gene>
    <name evidence="3" type="primary">dacB</name>
    <name evidence="3" type="ORF">NJ959_29135</name>
</gene>
<accession>A0AAE3GXM9</accession>
<evidence type="ECO:0000313" key="3">
    <source>
        <dbReference type="EMBL" id="MCP2732500.1"/>
    </source>
</evidence>
<dbReference type="SUPFAM" id="SSF56601">
    <property type="entry name" value="beta-lactamase/transpeptidase-like"/>
    <property type="match status" value="1"/>
</dbReference>
<dbReference type="NCBIfam" id="TIGR00666">
    <property type="entry name" value="PBP4"/>
    <property type="match status" value="1"/>
</dbReference>
<dbReference type="GO" id="GO:0006508">
    <property type="term" value="P:proteolysis"/>
    <property type="evidence" value="ECO:0007669"/>
    <property type="project" value="InterPro"/>
</dbReference>
<dbReference type="EMBL" id="JAMZMM010000625">
    <property type="protein sequence ID" value="MCP2732500.1"/>
    <property type="molecule type" value="Genomic_DNA"/>
</dbReference>
<dbReference type="EC" id="3.4.16.4" evidence="3"/>
<evidence type="ECO:0000313" key="4">
    <source>
        <dbReference type="Proteomes" id="UP001204953"/>
    </source>
</evidence>
<dbReference type="Gene3D" id="3.50.80.20">
    <property type="entry name" value="D-Ala-D-Ala carboxypeptidase C, peptidase S13"/>
    <property type="match status" value="1"/>
</dbReference>
<comment type="similarity">
    <text evidence="1">Belongs to the peptidase S13 family.</text>
</comment>
<dbReference type="PANTHER" id="PTHR30023">
    <property type="entry name" value="D-ALANYL-D-ALANINE CARBOXYPEPTIDASE"/>
    <property type="match status" value="1"/>
</dbReference>
<evidence type="ECO:0000256" key="1">
    <source>
        <dbReference type="ARBA" id="ARBA00006096"/>
    </source>
</evidence>
<keyword evidence="3" id="KW-0121">Carboxypeptidase</keyword>
<organism evidence="3 4">
    <name type="scientific">Limnofasciculus baicalensis BBK-W-15</name>
    <dbReference type="NCBI Taxonomy" id="2699891"/>
    <lineage>
        <taxon>Bacteria</taxon>
        <taxon>Bacillati</taxon>
        <taxon>Cyanobacteriota</taxon>
        <taxon>Cyanophyceae</taxon>
        <taxon>Coleofasciculales</taxon>
        <taxon>Coleofasciculaceae</taxon>
        <taxon>Limnofasciculus</taxon>
        <taxon>Limnofasciculus baicalensis</taxon>
    </lineage>
</organism>
<dbReference type="InterPro" id="IPR012338">
    <property type="entry name" value="Beta-lactam/transpept-like"/>
</dbReference>
<sequence length="519" mass="56347">MKMLNRLPHLGKPLGLLLLLLEVQLAVRQKPVAAQVKQPIAIEESQDICPANLPQAIESITNRPEFRYARWGILIQTQFTQAILYSHDRDRYFIPASNIKLLTTAAALHRLGANFQIRTSVYGSNTEINLLPSPPLPLIPNQVTEKTIKLLRLVGRGDPSLSDSQLRDLAQQLKRRGISHIQELRVEEGYFSQPTINQTWEWGDISTDYGTSVNSLILNQNAASLTLSPQSLGQPLQVTWGDAIAGAQWNIENNTVTSEANSSDFIEISGILGKPILQLRGQLPVNGEAITTAVAILDPSEYFLAHFQNILATEGIKVENATVSSNIDPQGEPELAAVESPSLAALLVETNQNSNNLYGEALLRTLASVTQVNKTESTAEAGIQQVKATLTELGVNPESYIQADGAGLSRQNLVTPAALVKTLQAMAETPEADIYRASLSVSGVSGTLSRRFRDTAAQGILQGKTGTMTGISALSGYLDTPNYQPLVFSIILNQGNQPSANLRQAIDQIVLLLTRLHSC</sequence>
<name>A0AAE3GXM9_9CYAN</name>
<dbReference type="Pfam" id="PF02113">
    <property type="entry name" value="Peptidase_S13"/>
    <property type="match status" value="1"/>
</dbReference>
<keyword evidence="3" id="KW-0645">Protease</keyword>
<dbReference type="Proteomes" id="UP001204953">
    <property type="component" value="Unassembled WGS sequence"/>
</dbReference>
<comment type="caution">
    <text evidence="3">The sequence shown here is derived from an EMBL/GenBank/DDBJ whole genome shotgun (WGS) entry which is preliminary data.</text>
</comment>
<protein>
    <submittedName>
        <fullName evidence="3">D-alanyl-D-alanine carboxypeptidase/D-alanyl-D-alanine-endopeptidase</fullName>
        <ecNumber evidence="3">3.4.16.4</ecNumber>
    </submittedName>
</protein>
<dbReference type="AlphaFoldDB" id="A0AAE3GXM9"/>
<dbReference type="GO" id="GO:0009002">
    <property type="term" value="F:serine-type D-Ala-D-Ala carboxypeptidase activity"/>
    <property type="evidence" value="ECO:0007669"/>
    <property type="project" value="UniProtKB-EC"/>
</dbReference>
<dbReference type="Gene3D" id="3.40.710.10">
    <property type="entry name" value="DD-peptidase/beta-lactamase superfamily"/>
    <property type="match status" value="2"/>
</dbReference>
<keyword evidence="4" id="KW-1185">Reference proteome</keyword>
<dbReference type="GO" id="GO:0000270">
    <property type="term" value="P:peptidoglycan metabolic process"/>
    <property type="evidence" value="ECO:0007669"/>
    <property type="project" value="TreeGrafter"/>
</dbReference>
<evidence type="ECO:0000256" key="2">
    <source>
        <dbReference type="ARBA" id="ARBA00022801"/>
    </source>
</evidence>
<keyword evidence="2 3" id="KW-0378">Hydrolase</keyword>
<dbReference type="PRINTS" id="PR00922">
    <property type="entry name" value="DADACBPTASE3"/>
</dbReference>
<proteinExistence type="inferred from homology"/>
<dbReference type="PANTHER" id="PTHR30023:SF0">
    <property type="entry name" value="PENICILLIN-SENSITIVE CARBOXYPEPTIDASE A"/>
    <property type="match status" value="1"/>
</dbReference>
<reference evidence="3" key="1">
    <citation type="submission" date="2022-06" db="EMBL/GenBank/DDBJ databases">
        <title>New cyanobacteria of genus Symplocastrum in benthos of Lake Baikal.</title>
        <authorList>
            <person name="Sorokovikova E."/>
            <person name="Tikhonova I."/>
            <person name="Krasnopeev A."/>
            <person name="Evseev P."/>
            <person name="Gladkikh A."/>
            <person name="Belykh O."/>
        </authorList>
    </citation>
    <scope>NUCLEOTIDE SEQUENCE</scope>
    <source>
        <strain evidence="3">BBK-W-15</strain>
    </source>
</reference>
<dbReference type="InterPro" id="IPR000667">
    <property type="entry name" value="Peptidase_S13"/>
</dbReference>